<dbReference type="STRING" id="1232681.ADIS_2709"/>
<dbReference type="EMBL" id="AQHR01000073">
    <property type="protein sequence ID" value="EON76838.1"/>
    <property type="molecule type" value="Genomic_DNA"/>
</dbReference>
<evidence type="ECO:0000256" key="1">
    <source>
        <dbReference type="ARBA" id="ARBA00010923"/>
    </source>
</evidence>
<dbReference type="SUPFAM" id="SSF116734">
    <property type="entry name" value="DNA methylase specificity domain"/>
    <property type="match status" value="2"/>
</dbReference>
<dbReference type="PANTHER" id="PTHR30408:SF13">
    <property type="entry name" value="TYPE I RESTRICTION ENZYME HINDI SPECIFICITY SUBUNIT"/>
    <property type="match status" value="1"/>
</dbReference>
<evidence type="ECO:0000313" key="6">
    <source>
        <dbReference type="Proteomes" id="UP000013909"/>
    </source>
</evidence>
<evidence type="ECO:0000259" key="4">
    <source>
        <dbReference type="Pfam" id="PF01420"/>
    </source>
</evidence>
<dbReference type="EC" id="3.1.21.3" evidence="5"/>
<dbReference type="InterPro" id="IPR000055">
    <property type="entry name" value="Restrct_endonuc_typeI_TRD"/>
</dbReference>
<dbReference type="GO" id="GO:0009035">
    <property type="term" value="F:type I site-specific deoxyribonuclease activity"/>
    <property type="evidence" value="ECO:0007669"/>
    <property type="project" value="UniProtKB-EC"/>
</dbReference>
<accession>R7ZS14</accession>
<dbReference type="InterPro" id="IPR044946">
    <property type="entry name" value="Restrct_endonuc_typeI_TRD_sf"/>
</dbReference>
<evidence type="ECO:0000256" key="2">
    <source>
        <dbReference type="ARBA" id="ARBA00022747"/>
    </source>
</evidence>
<dbReference type="Proteomes" id="UP000013909">
    <property type="component" value="Unassembled WGS sequence"/>
</dbReference>
<feature type="domain" description="Type I restriction modification DNA specificity" evidence="4">
    <location>
        <begin position="214"/>
        <end position="368"/>
    </location>
</feature>
<evidence type="ECO:0000313" key="5">
    <source>
        <dbReference type="EMBL" id="EON76838.1"/>
    </source>
</evidence>
<comment type="caution">
    <text evidence="5">The sequence shown here is derived from an EMBL/GenBank/DDBJ whole genome shotgun (WGS) entry which is preliminary data.</text>
</comment>
<evidence type="ECO:0000256" key="3">
    <source>
        <dbReference type="ARBA" id="ARBA00023125"/>
    </source>
</evidence>
<reference evidence="5 6" key="1">
    <citation type="submission" date="2013-02" db="EMBL/GenBank/DDBJ databases">
        <title>A novel strain isolated from Lonar lake, Maharashtra, India.</title>
        <authorList>
            <person name="Singh A."/>
        </authorList>
    </citation>
    <scope>NUCLEOTIDE SEQUENCE [LARGE SCALE GENOMIC DNA]</scope>
    <source>
        <strain evidence="5 6">AK24</strain>
    </source>
</reference>
<dbReference type="GO" id="GO:0009307">
    <property type="term" value="P:DNA restriction-modification system"/>
    <property type="evidence" value="ECO:0007669"/>
    <property type="project" value="UniProtKB-KW"/>
</dbReference>
<dbReference type="AlphaFoldDB" id="R7ZS14"/>
<keyword evidence="3" id="KW-0238">DNA-binding</keyword>
<dbReference type="RefSeq" id="WP_010854844.1">
    <property type="nucleotide sequence ID" value="NZ_AQHR01000073.1"/>
</dbReference>
<comment type="similarity">
    <text evidence="1">Belongs to the type-I restriction system S methylase family.</text>
</comment>
<dbReference type="InterPro" id="IPR052021">
    <property type="entry name" value="Type-I_RS_S_subunit"/>
</dbReference>
<dbReference type="GO" id="GO:0003677">
    <property type="term" value="F:DNA binding"/>
    <property type="evidence" value="ECO:0007669"/>
    <property type="project" value="UniProtKB-KW"/>
</dbReference>
<dbReference type="PANTHER" id="PTHR30408">
    <property type="entry name" value="TYPE-1 RESTRICTION ENZYME ECOKI SPECIFICITY PROTEIN"/>
    <property type="match status" value="1"/>
</dbReference>
<dbReference type="CDD" id="cd17246">
    <property type="entry name" value="RMtype1_S_SonII-TRD2-CR2_like"/>
    <property type="match status" value="1"/>
</dbReference>
<dbReference type="Pfam" id="PF01420">
    <property type="entry name" value="Methylase_S"/>
    <property type="match status" value="2"/>
</dbReference>
<keyword evidence="5" id="KW-0378">Hydrolase</keyword>
<keyword evidence="2" id="KW-0680">Restriction system</keyword>
<dbReference type="Gene3D" id="1.10.287.1120">
    <property type="entry name" value="Bipartite methylase S protein"/>
    <property type="match status" value="1"/>
</dbReference>
<gene>
    <name evidence="5" type="ORF">ADIS_2709</name>
</gene>
<name>R7ZS14_9BACT</name>
<dbReference type="OrthoDB" id="825893at2"/>
<organism evidence="5 6">
    <name type="scientific">Lunatimonas lonarensis</name>
    <dbReference type="NCBI Taxonomy" id="1232681"/>
    <lineage>
        <taxon>Bacteria</taxon>
        <taxon>Pseudomonadati</taxon>
        <taxon>Bacteroidota</taxon>
        <taxon>Cytophagia</taxon>
        <taxon>Cytophagales</taxon>
        <taxon>Cyclobacteriaceae</taxon>
    </lineage>
</organism>
<keyword evidence="6" id="KW-1185">Reference proteome</keyword>
<dbReference type="PATRIC" id="fig|1288963.3.peg.2699"/>
<protein>
    <submittedName>
        <fullName evidence="5">Type I restriction-modification system, specificity subunit S</fullName>
        <ecNumber evidence="5">3.1.21.3</ecNumber>
    </submittedName>
</protein>
<sequence length="442" mass="50443">MSMAWKVVEIEEVCNEIVDCLNRTAPKVDYVTPFKMIRTSNVRHGRIDLDNVFYVDEPTYKKWTRRLVPKKGDIILTREAPLGEVGLLKTNELVFLGQRTVLYRSNEMVCDGRFLYYSLISPFSQASIKAFGSGSTVEHMKVPDSKKIKLKLPPLPTQRKIAAILSAYDDLIENNLRRIKLLEEKAKLTYEEWFVRMKFPGYESTPINEETGLPEGWERIELINICSFIGRGISPKYVENDGISVINQKCIRNNRIDTELCRFTCNSKKISPDKLVKPFDILVNSTGTGTLGRVAQMISPKNKITVDSHVTIVRAKEKISNIFLGRLLELNQPLIEKMGKGSTNQIELSKIDLGNLQITLPSKHLQEKFEKDFKPNFLIIEDLLAQNQLLKEARDILLPRLMTGMIDVDALDLSAFGLEEREEMMVAAEPEARYSTKIPKMN</sequence>
<feature type="domain" description="Type I restriction modification DNA specificity" evidence="4">
    <location>
        <begin position="5"/>
        <end position="183"/>
    </location>
</feature>
<proteinExistence type="inferred from homology"/>
<dbReference type="Gene3D" id="3.90.220.20">
    <property type="entry name" value="DNA methylase specificity domains"/>
    <property type="match status" value="2"/>
</dbReference>